<protein>
    <submittedName>
        <fullName evidence="2">Baseplate wedge subunit</fullName>
    </submittedName>
</protein>
<reference evidence="2 3" key="1">
    <citation type="submission" date="2019-11" db="EMBL/GenBank/DDBJ databases">
        <title>Characterization of STEC phage and application of the phage to control STEC on lettuce.</title>
        <authorList>
            <person name="Zhang Y."/>
            <person name="Minh D.H."/>
            <person name="Shen C."/>
            <person name="Shigemura K."/>
            <person name="Masuda Y."/>
            <person name="Honjoh K.-I."/>
            <person name="Miyamoto T."/>
        </authorList>
    </citation>
    <scope>NUCLEOTIDE SEQUENCE [LARGE SCALE GENOMIC DNA]</scope>
</reference>
<accession>A0A650EZM8</accession>
<organism evidence="2 3">
    <name type="scientific">Escherichia phage FP43</name>
    <dbReference type="NCBI Taxonomy" id="2666261"/>
    <lineage>
        <taxon>Viruses</taxon>
        <taxon>Duplodnaviria</taxon>
        <taxon>Heunggongvirae</taxon>
        <taxon>Uroviricota</taxon>
        <taxon>Caudoviricetes</taxon>
        <taxon>Pantevenvirales</taxon>
        <taxon>Straboviridae</taxon>
        <taxon>Tevenvirinae</taxon>
        <taxon>Mosigvirus</taxon>
        <taxon>Mosigvirus shsm521</taxon>
    </lineage>
</organism>
<evidence type="ECO:0000313" key="2">
    <source>
        <dbReference type="EMBL" id="QGT55158.1"/>
    </source>
</evidence>
<keyword evidence="1" id="KW-0812">Transmembrane</keyword>
<evidence type="ECO:0000313" key="3">
    <source>
        <dbReference type="Proteomes" id="UP000425412"/>
    </source>
</evidence>
<keyword evidence="1" id="KW-1133">Transmembrane helix</keyword>
<proteinExistence type="predicted"/>
<name>A0A650EZM8_9CAUD</name>
<dbReference type="EMBL" id="MN648445">
    <property type="protein sequence ID" value="QGT55158.1"/>
    <property type="molecule type" value="Genomic_DNA"/>
</dbReference>
<keyword evidence="1" id="KW-0472">Membrane</keyword>
<feature type="transmembrane region" description="Helical" evidence="1">
    <location>
        <begin position="40"/>
        <end position="57"/>
    </location>
</feature>
<sequence>MNVLNWVVNGPRLFVLCLLLKVEAMLMGLSKPVMDTFGNIFMRFLPMCQLTVALMNIL</sequence>
<dbReference type="Proteomes" id="UP000425412">
    <property type="component" value="Genome"/>
</dbReference>
<evidence type="ECO:0000256" key="1">
    <source>
        <dbReference type="SAM" id="Phobius"/>
    </source>
</evidence>